<accession>A0ABV6J190</accession>
<organism evidence="1 2">
    <name type="scientific">Muricoccus vinaceus</name>
    <dbReference type="NCBI Taxonomy" id="424704"/>
    <lineage>
        <taxon>Bacteria</taxon>
        <taxon>Pseudomonadati</taxon>
        <taxon>Pseudomonadota</taxon>
        <taxon>Alphaproteobacteria</taxon>
        <taxon>Acetobacterales</taxon>
        <taxon>Roseomonadaceae</taxon>
        <taxon>Muricoccus</taxon>
    </lineage>
</organism>
<dbReference type="Proteomes" id="UP001589789">
    <property type="component" value="Unassembled WGS sequence"/>
</dbReference>
<evidence type="ECO:0000313" key="1">
    <source>
        <dbReference type="EMBL" id="MFC0389501.1"/>
    </source>
</evidence>
<dbReference type="EMBL" id="JBHLVZ010000113">
    <property type="protein sequence ID" value="MFC0389501.1"/>
    <property type="molecule type" value="Genomic_DNA"/>
</dbReference>
<proteinExistence type="predicted"/>
<comment type="caution">
    <text evidence="1">The sequence shown here is derived from an EMBL/GenBank/DDBJ whole genome shotgun (WGS) entry which is preliminary data.</text>
</comment>
<dbReference type="RefSeq" id="WP_377056934.1">
    <property type="nucleotide sequence ID" value="NZ_JBHLVZ010000113.1"/>
</dbReference>
<evidence type="ECO:0000313" key="2">
    <source>
        <dbReference type="Proteomes" id="UP001589789"/>
    </source>
</evidence>
<protein>
    <submittedName>
        <fullName evidence="1">Uncharacterized protein</fullName>
    </submittedName>
</protein>
<name>A0ABV6J190_9PROT</name>
<reference evidence="1 2" key="1">
    <citation type="submission" date="2024-09" db="EMBL/GenBank/DDBJ databases">
        <authorList>
            <person name="Sun Q."/>
            <person name="Mori K."/>
        </authorList>
    </citation>
    <scope>NUCLEOTIDE SEQUENCE [LARGE SCALE GENOMIC DNA]</scope>
    <source>
        <strain evidence="1 2">CCM 7468</strain>
    </source>
</reference>
<sequence>MQNTWSQPRRDQLRQTVSQALKTMLLRPEYLSYPGEMLRQLEEQVSLVLTEAPIREDVGSTLAIRAELAAVIHTEIARLTARVS</sequence>
<keyword evidence="2" id="KW-1185">Reference proteome</keyword>
<gene>
    <name evidence="1" type="ORF">ACFFIC_28725</name>
</gene>